<accession>A0AAW2ZCY8</accession>
<gene>
    <name evidence="1" type="ORF">AKO1_001487</name>
</gene>
<name>A0AAW2ZCY8_9EUKA</name>
<sequence>MSTTSQQYQHLSVGQEEDIQQGQHECYNRQYTALSGCGFINQDLNEYWLEKHHGDISKTLTSLQDVMQYYM</sequence>
<reference evidence="1 2" key="1">
    <citation type="submission" date="2024-03" db="EMBL/GenBank/DDBJ databases">
        <title>The Acrasis kona genome and developmental transcriptomes reveal deep origins of eukaryotic multicellular pathways.</title>
        <authorList>
            <person name="Sheikh S."/>
            <person name="Fu C.-J."/>
            <person name="Brown M.W."/>
            <person name="Baldauf S.L."/>
        </authorList>
    </citation>
    <scope>NUCLEOTIDE SEQUENCE [LARGE SCALE GENOMIC DNA]</scope>
    <source>
        <strain evidence="1 2">ATCC MYA-3509</strain>
    </source>
</reference>
<dbReference type="Proteomes" id="UP001431209">
    <property type="component" value="Unassembled WGS sequence"/>
</dbReference>
<dbReference type="EMBL" id="JAOPGA020001236">
    <property type="protein sequence ID" value="KAL0486502.1"/>
    <property type="molecule type" value="Genomic_DNA"/>
</dbReference>
<dbReference type="InterPro" id="IPR009060">
    <property type="entry name" value="UBA-like_sf"/>
</dbReference>
<keyword evidence="2" id="KW-1185">Reference proteome</keyword>
<comment type="caution">
    <text evidence="1">The sequence shown here is derived from an EMBL/GenBank/DDBJ whole genome shotgun (WGS) entry which is preliminary data.</text>
</comment>
<evidence type="ECO:0000313" key="2">
    <source>
        <dbReference type="Proteomes" id="UP001431209"/>
    </source>
</evidence>
<protein>
    <submittedName>
        <fullName evidence="1">CysS</fullName>
    </submittedName>
</protein>
<dbReference type="SUPFAM" id="SSF46934">
    <property type="entry name" value="UBA-like"/>
    <property type="match status" value="1"/>
</dbReference>
<proteinExistence type="predicted"/>
<organism evidence="1 2">
    <name type="scientific">Acrasis kona</name>
    <dbReference type="NCBI Taxonomy" id="1008807"/>
    <lineage>
        <taxon>Eukaryota</taxon>
        <taxon>Discoba</taxon>
        <taxon>Heterolobosea</taxon>
        <taxon>Tetramitia</taxon>
        <taxon>Eutetramitia</taxon>
        <taxon>Acrasidae</taxon>
        <taxon>Acrasis</taxon>
    </lineage>
</organism>
<evidence type="ECO:0000313" key="1">
    <source>
        <dbReference type="EMBL" id="KAL0486502.1"/>
    </source>
</evidence>
<dbReference type="AlphaFoldDB" id="A0AAW2ZCY8"/>